<dbReference type="InterPro" id="IPR011993">
    <property type="entry name" value="PH-like_dom_sf"/>
</dbReference>
<feature type="region of interest" description="Disordered" evidence="3">
    <location>
        <begin position="891"/>
        <end position="931"/>
    </location>
</feature>
<evidence type="ECO:0000256" key="2">
    <source>
        <dbReference type="SAM" id="Coils"/>
    </source>
</evidence>
<evidence type="ECO:0000313" key="6">
    <source>
        <dbReference type="Proteomes" id="UP000000599"/>
    </source>
</evidence>
<dbReference type="eggNOG" id="ENOG502QU0Q">
    <property type="taxonomic scope" value="Eukaryota"/>
</dbReference>
<dbReference type="InterPro" id="IPR001849">
    <property type="entry name" value="PH_domain"/>
</dbReference>
<dbReference type="KEGG" id="dha:DEHA2B15708g"/>
<dbReference type="SMART" id="SM00233">
    <property type="entry name" value="PH"/>
    <property type="match status" value="1"/>
</dbReference>
<dbReference type="Pfam" id="PF20399">
    <property type="entry name" value="PH_20"/>
    <property type="match status" value="1"/>
</dbReference>
<reference evidence="5 6" key="1">
    <citation type="journal article" date="2004" name="Nature">
        <title>Genome evolution in yeasts.</title>
        <authorList>
            <consortium name="Genolevures"/>
            <person name="Dujon B."/>
            <person name="Sherman D."/>
            <person name="Fischer G."/>
            <person name="Durrens P."/>
            <person name="Casaregola S."/>
            <person name="Lafontaine I."/>
            <person name="de Montigny J."/>
            <person name="Marck C."/>
            <person name="Neuveglise C."/>
            <person name="Talla E."/>
            <person name="Goffard N."/>
            <person name="Frangeul L."/>
            <person name="Aigle M."/>
            <person name="Anthouard V."/>
            <person name="Babour A."/>
            <person name="Barbe V."/>
            <person name="Barnay S."/>
            <person name="Blanchin S."/>
            <person name="Beckerich J.M."/>
            <person name="Beyne E."/>
            <person name="Bleykasten C."/>
            <person name="Boisrame A."/>
            <person name="Boyer J."/>
            <person name="Cattolico L."/>
            <person name="Confanioleri F."/>
            <person name="de Daruvar A."/>
            <person name="Despons L."/>
            <person name="Fabre E."/>
            <person name="Fairhead C."/>
            <person name="Ferry-Dumazet H."/>
            <person name="Groppi A."/>
            <person name="Hantraye F."/>
            <person name="Hennequin C."/>
            <person name="Jauniaux N."/>
            <person name="Joyet P."/>
            <person name="Kachouri R."/>
            <person name="Kerrest A."/>
            <person name="Koszul R."/>
            <person name="Lemaire M."/>
            <person name="Lesur I."/>
            <person name="Ma L."/>
            <person name="Muller H."/>
            <person name="Nicaud J.M."/>
            <person name="Nikolski M."/>
            <person name="Oztas S."/>
            <person name="Ozier-Kalogeropoulos O."/>
            <person name="Pellenz S."/>
            <person name="Potier S."/>
            <person name="Richard G.F."/>
            <person name="Straub M.L."/>
            <person name="Suleau A."/>
            <person name="Swennene D."/>
            <person name="Tekaia F."/>
            <person name="Wesolowski-Louvel M."/>
            <person name="Westhof E."/>
            <person name="Wirth B."/>
            <person name="Zeniou-Meyer M."/>
            <person name="Zivanovic I."/>
            <person name="Bolotin-Fukuhara M."/>
            <person name="Thierry A."/>
            <person name="Bouchier C."/>
            <person name="Caudron B."/>
            <person name="Scarpelli C."/>
            <person name="Gaillardin C."/>
            <person name="Weissenbach J."/>
            <person name="Wincker P."/>
            <person name="Souciet J.L."/>
        </authorList>
    </citation>
    <scope>NUCLEOTIDE SEQUENCE [LARGE SCALE GENOMIC DNA]</scope>
    <source>
        <strain evidence="6">ATCC 36239 / CBS 767 / BCRC 21394 / JCM 1990 / NBRC 0083 / IGC 2968</strain>
    </source>
</reference>
<keyword evidence="6" id="KW-1185">Reference proteome</keyword>
<keyword evidence="1" id="KW-0597">Phosphoprotein</keyword>
<feature type="region of interest" description="Disordered" evidence="3">
    <location>
        <begin position="651"/>
        <end position="703"/>
    </location>
</feature>
<dbReference type="PANTHER" id="PTHR31941:SF15">
    <property type="entry name" value="ACTIVATOR OF SKN7 PROTEIN 10-RELATED"/>
    <property type="match status" value="1"/>
</dbReference>
<feature type="compositionally biased region" description="Polar residues" evidence="3">
    <location>
        <begin position="891"/>
        <end position="920"/>
    </location>
</feature>
<dbReference type="SUPFAM" id="SSF50729">
    <property type="entry name" value="PH domain-like"/>
    <property type="match status" value="1"/>
</dbReference>
<dbReference type="GeneID" id="2913608"/>
<feature type="region of interest" description="Disordered" evidence="3">
    <location>
        <begin position="90"/>
        <end position="192"/>
    </location>
</feature>
<feature type="compositionally biased region" description="Polar residues" evidence="3">
    <location>
        <begin position="159"/>
        <end position="192"/>
    </location>
</feature>
<dbReference type="InterPro" id="IPR046868">
    <property type="entry name" value="BAR_4"/>
</dbReference>
<proteinExistence type="predicted"/>
<name>Q6BVY6_DEBHA</name>
<dbReference type="EMBL" id="CR382134">
    <property type="protein sequence ID" value="CAG85647.2"/>
    <property type="molecule type" value="Genomic_DNA"/>
</dbReference>
<dbReference type="PANTHER" id="PTHR31941">
    <property type="entry name" value="CYTOSKELETAL SIGNALING PROTEIN SLM1"/>
    <property type="match status" value="1"/>
</dbReference>
<dbReference type="VEuPathDB" id="FungiDB:DEHA2B15708g"/>
<dbReference type="PROSITE" id="PS50003">
    <property type="entry name" value="PH_DOMAIN"/>
    <property type="match status" value="1"/>
</dbReference>
<evidence type="ECO:0000256" key="3">
    <source>
        <dbReference type="SAM" id="MobiDB-lite"/>
    </source>
</evidence>
<evidence type="ECO:0000313" key="5">
    <source>
        <dbReference type="EMBL" id="CAG85647.2"/>
    </source>
</evidence>
<evidence type="ECO:0000256" key="1">
    <source>
        <dbReference type="ARBA" id="ARBA00022553"/>
    </source>
</evidence>
<dbReference type="Pfam" id="PF20400">
    <property type="entry name" value="BAR_4"/>
    <property type="match status" value="1"/>
</dbReference>
<dbReference type="RefSeq" id="XP_457633.2">
    <property type="nucleotide sequence ID" value="XM_457633.1"/>
</dbReference>
<dbReference type="AlphaFoldDB" id="Q6BVY6"/>
<feature type="compositionally biased region" description="Polar residues" evidence="3">
    <location>
        <begin position="90"/>
        <end position="100"/>
    </location>
</feature>
<dbReference type="STRING" id="284592.Q6BVY6"/>
<dbReference type="Gene3D" id="2.30.29.30">
    <property type="entry name" value="Pleckstrin-homology domain (PH domain)/Phosphotyrosine-binding domain (PTB)"/>
    <property type="match status" value="1"/>
</dbReference>
<keyword evidence="2" id="KW-0175">Coiled coil</keyword>
<sequence length="931" mass="104772">MSFYFEKESILPSGDPRSPYHINVPNRDSKPIDDLIAYFKYWKHFIKSLIFYLKEISVSKEFSANINFQLISSVQFPGFKDLPLKYQSLLEGNSNSQPGTPSKELKKTTSGSNLANSGNTSSNGIDAQMHQSGGNTAGGENGDNVSVISNDKRPGLFKTKSNNSTFMKRNAAPSPSGNQNSFNNSSHKRNTSSTAFFKNIPNHINSSLSLPLPLSMGNHNHSGQTPPVLGSHNTNDVRIPPEFFPSDSVFTNLAPLFINHHLHSFQAQMKTCKELKTKLIPRLETLLKNLSLKIKEIRSSLKNESFANDEVAKEISQTGKILTTYTSSVERYSGPKPVLKKAIDDYEGEEDKAVLDDPFLLKLKVDHQLKDQLIQENFLFASYLNLQNISKDLLTYVLKELNFITERFGKLINQESCESDEVVMVSLFDTLKNKLQRSSSAYWEYFISHNKNFLNIYVDTPVSKKREIRNLSKLTLPYASSIHNKCIRSGIIYKKSKILKNYSGHFYVLTCNYLHEFKIENDHQHNNEEKQTSTPPQSNHKKKDKKGGLIDYSDIPLKSYNLNDYILHSKDAKNFKFVLQRVSNSSKKFTFKCKSITDYNNWYGDLHELLQFGDDHLRRFKLVQDKMAVKDEAAKKIQEQKLREKEAIAAGHAAANKTHETSNQATTHEQQATAAALAAAGVQQKAPNQAVKDDSNRPGPLNLQNISSANVFPANTFVSTPVNSGSGSQSPIVRSPLSNEVLVERNPFERTFSNHSASNLSSPNYSPNQILISNATLSPPILATSNSNPHLVNHQQQHESYLQAQQEYLRQQQEILNLKIKQAELEQQSHHRQRSLSPQQEYFVLSPTNSASVSRVSSNDSLVSMTQQSQLQQMLDTNRDILNRSQNYQFHTSDSSTDLKNNDSPSESNIAPSSGQNLNSDVPKVFVSSNH</sequence>
<dbReference type="OMA" id="NKCIRFG"/>
<feature type="compositionally biased region" description="Polar residues" evidence="3">
    <location>
        <begin position="108"/>
        <end position="134"/>
    </location>
</feature>
<dbReference type="InterPro" id="IPR046869">
    <property type="entry name" value="SLM1/RGC1-like_PH"/>
</dbReference>
<dbReference type="InParanoid" id="Q6BVY6"/>
<dbReference type="Proteomes" id="UP000000599">
    <property type="component" value="Chromosome B"/>
</dbReference>
<protein>
    <submittedName>
        <fullName evidence="5">DEHA2B15708p</fullName>
    </submittedName>
</protein>
<accession>Q6BVY6</accession>
<feature type="domain" description="PH" evidence="4">
    <location>
        <begin position="485"/>
        <end position="611"/>
    </location>
</feature>
<dbReference type="OrthoDB" id="2264563at2759"/>
<organism evidence="5 6">
    <name type="scientific">Debaryomyces hansenii (strain ATCC 36239 / CBS 767 / BCRC 21394 / JCM 1990 / NBRC 0083 / IGC 2968)</name>
    <name type="common">Yeast</name>
    <name type="synonym">Torulaspora hansenii</name>
    <dbReference type="NCBI Taxonomy" id="284592"/>
    <lineage>
        <taxon>Eukaryota</taxon>
        <taxon>Fungi</taxon>
        <taxon>Dikarya</taxon>
        <taxon>Ascomycota</taxon>
        <taxon>Saccharomycotina</taxon>
        <taxon>Pichiomycetes</taxon>
        <taxon>Debaryomycetaceae</taxon>
        <taxon>Debaryomyces</taxon>
    </lineage>
</organism>
<dbReference type="HOGENOM" id="CLU_356053_0_0_1"/>
<feature type="region of interest" description="Disordered" evidence="3">
    <location>
        <begin position="525"/>
        <end position="547"/>
    </location>
</feature>
<feature type="compositionally biased region" description="Low complexity" evidence="3">
    <location>
        <begin position="664"/>
        <end position="686"/>
    </location>
</feature>
<gene>
    <name evidence="5" type="ordered locus">DEHA2B15708g</name>
</gene>
<feature type="coiled-coil region" evidence="2">
    <location>
        <begin position="801"/>
        <end position="828"/>
    </location>
</feature>
<evidence type="ECO:0000259" key="4">
    <source>
        <dbReference type="PROSITE" id="PS50003"/>
    </source>
</evidence>